<dbReference type="EMBL" id="FNQN01000003">
    <property type="protein sequence ID" value="SEA11563.1"/>
    <property type="molecule type" value="Genomic_DNA"/>
</dbReference>
<dbReference type="Proteomes" id="UP000199409">
    <property type="component" value="Unassembled WGS sequence"/>
</dbReference>
<gene>
    <name evidence="2" type="ORF">SAMN05660420_01262</name>
</gene>
<dbReference type="CDD" id="cd07438">
    <property type="entry name" value="PHP_HisPPase_AMP"/>
    <property type="match status" value="1"/>
</dbReference>
<dbReference type="Gene3D" id="3.20.20.140">
    <property type="entry name" value="Metal-dependent hydrolases"/>
    <property type="match status" value="1"/>
</dbReference>
<reference evidence="2 3" key="1">
    <citation type="submission" date="2016-10" db="EMBL/GenBank/DDBJ databases">
        <authorList>
            <person name="de Groot N.N."/>
        </authorList>
    </citation>
    <scope>NUCLEOTIDE SEQUENCE [LARGE SCALE GENOMIC DNA]</scope>
    <source>
        <strain evidence="2 3">DSM 7343</strain>
    </source>
</reference>
<dbReference type="Gene3D" id="1.10.150.650">
    <property type="match status" value="1"/>
</dbReference>
<evidence type="ECO:0000259" key="1">
    <source>
        <dbReference type="SMART" id="SM00481"/>
    </source>
</evidence>
<dbReference type="SMART" id="SM00481">
    <property type="entry name" value="POLIIIAc"/>
    <property type="match status" value="1"/>
</dbReference>
<keyword evidence="3" id="KW-1185">Reference proteome</keyword>
<dbReference type="InterPro" id="IPR052018">
    <property type="entry name" value="PHP_domain"/>
</dbReference>
<dbReference type="Pfam" id="PF02811">
    <property type="entry name" value="PHP"/>
    <property type="match status" value="1"/>
</dbReference>
<sequence length="288" mass="31918">METNYVDLHLHSTCSDGYYSPKEVVGLAKKAGLLAIALADHDNIDGISAAKEAGKEAGIEVIAAVELSSQWREYTDMHLLGYGFDFQDPYLVRALNEFQRFRAMRNRQIVERVNLKLIEEKRQPLDPDAVRKLAGGTVGRPHIALALRQAGYVKSNDQAFERYLVPCNVPKRYFPADEAMKLIHSSGGIVVLAHPPYVTRDRRKLEALVAELVRLGLNGIEAYNNGSGLEDTDWLIKLARQHGLVVTGGSDFHGDSGSMIEVGRGVRGIRVPYHCIEEIRAALKALKS</sequence>
<dbReference type="PANTHER" id="PTHR42924">
    <property type="entry name" value="EXONUCLEASE"/>
    <property type="match status" value="1"/>
</dbReference>
<dbReference type="GO" id="GO:0004534">
    <property type="term" value="F:5'-3' RNA exonuclease activity"/>
    <property type="evidence" value="ECO:0007669"/>
    <property type="project" value="TreeGrafter"/>
</dbReference>
<dbReference type="InterPro" id="IPR016195">
    <property type="entry name" value="Pol/histidinol_Pase-like"/>
</dbReference>
<dbReference type="InterPro" id="IPR003141">
    <property type="entry name" value="Pol/His_phosphatase_N"/>
</dbReference>
<accession>A0A1H3YJ52</accession>
<dbReference type="RefSeq" id="WP_092345847.1">
    <property type="nucleotide sequence ID" value="NZ_FNQN01000003.1"/>
</dbReference>
<feature type="domain" description="Polymerase/histidinol phosphatase N-terminal" evidence="1">
    <location>
        <begin position="6"/>
        <end position="71"/>
    </location>
</feature>
<proteinExistence type="predicted"/>
<dbReference type="STRING" id="37625.SAMN05660420_01262"/>
<organism evidence="2 3">
    <name type="scientific">Desulfuromusa kysingii</name>
    <dbReference type="NCBI Taxonomy" id="37625"/>
    <lineage>
        <taxon>Bacteria</taxon>
        <taxon>Pseudomonadati</taxon>
        <taxon>Thermodesulfobacteriota</taxon>
        <taxon>Desulfuromonadia</taxon>
        <taxon>Desulfuromonadales</taxon>
        <taxon>Geopsychrobacteraceae</taxon>
        <taxon>Desulfuromusa</taxon>
    </lineage>
</organism>
<evidence type="ECO:0000313" key="3">
    <source>
        <dbReference type="Proteomes" id="UP000199409"/>
    </source>
</evidence>
<name>A0A1H3YJ52_9BACT</name>
<dbReference type="PANTHER" id="PTHR42924:SF3">
    <property type="entry name" value="POLYMERASE_HISTIDINOL PHOSPHATASE N-TERMINAL DOMAIN-CONTAINING PROTEIN"/>
    <property type="match status" value="1"/>
</dbReference>
<dbReference type="OrthoDB" id="9804333at2"/>
<dbReference type="InterPro" id="IPR004013">
    <property type="entry name" value="PHP_dom"/>
</dbReference>
<dbReference type="GO" id="GO:0035312">
    <property type="term" value="F:5'-3' DNA exonuclease activity"/>
    <property type="evidence" value="ECO:0007669"/>
    <property type="project" value="TreeGrafter"/>
</dbReference>
<evidence type="ECO:0000313" key="2">
    <source>
        <dbReference type="EMBL" id="SEA11563.1"/>
    </source>
</evidence>
<dbReference type="AlphaFoldDB" id="A0A1H3YJ52"/>
<protein>
    <recommendedName>
        <fullName evidence="1">Polymerase/histidinol phosphatase N-terminal domain-containing protein</fullName>
    </recommendedName>
</protein>
<dbReference type="SUPFAM" id="SSF89550">
    <property type="entry name" value="PHP domain-like"/>
    <property type="match status" value="1"/>
</dbReference>